<feature type="active site" description="Nucleophile" evidence="7">
    <location>
        <position position="141"/>
    </location>
</feature>
<evidence type="ECO:0000313" key="11">
    <source>
        <dbReference type="EMBL" id="TCI12672.1"/>
    </source>
</evidence>
<dbReference type="InterPro" id="IPR005490">
    <property type="entry name" value="LD_TPept_cat_dom"/>
</dbReference>
<dbReference type="RefSeq" id="WP_131150548.1">
    <property type="nucleotide sequence ID" value="NZ_SJTG01000001.1"/>
</dbReference>
<dbReference type="GO" id="GO:0005576">
    <property type="term" value="C:extracellular region"/>
    <property type="evidence" value="ECO:0007669"/>
    <property type="project" value="TreeGrafter"/>
</dbReference>
<dbReference type="InterPro" id="IPR016915">
    <property type="entry name" value="UCP029342"/>
</dbReference>
<feature type="active site" description="Proton donor/acceptor" evidence="7">
    <location>
        <position position="128"/>
    </location>
</feature>
<feature type="region of interest" description="Disordered" evidence="8">
    <location>
        <begin position="336"/>
        <end position="360"/>
    </location>
</feature>
<sequence>MKRFLLILAMCLLAAMAQAAVPVWGARESSPADTPALDLKPGQWIWGGDNKKMGPMALVVSLTEQRAYAYRNGVLIGVTTISSGKHGYETPTGVFTILQKDKDHHSNKYDNAPMPYQQRLTWSGVALHAGGLPGYPESHGCVHLPTRFAEKLFDSTNMGMTVVVSEEGASPPSVVHPRAILPIDPHSGTQSGDLRLADDQEFSWHPESSPEGPVSMVLSAADERIVVLRNGVEIGRSRIVVNDKTAHGTHAYIVAAGYLPGDNPLLPGTPMPNWITIGIPGHDDEKGHVVTDQDIRRVSIPPAFMANLMPLLTPGVVLLTTDVPVLPETTGKKLEVLDSNPPEVAGAQTLPGADKGKAGS</sequence>
<feature type="chain" id="PRO_5020395404" evidence="9">
    <location>
        <begin position="20"/>
        <end position="360"/>
    </location>
</feature>
<dbReference type="NCBIfam" id="NF004785">
    <property type="entry name" value="PRK06132.1-2"/>
    <property type="match status" value="1"/>
</dbReference>
<dbReference type="AlphaFoldDB" id="A0A4R0YTT5"/>
<dbReference type="GO" id="GO:0016740">
    <property type="term" value="F:transferase activity"/>
    <property type="evidence" value="ECO:0007669"/>
    <property type="project" value="UniProtKB-KW"/>
</dbReference>
<protein>
    <submittedName>
        <fullName evidence="11">L,D-transpeptidase</fullName>
    </submittedName>
</protein>
<evidence type="ECO:0000256" key="2">
    <source>
        <dbReference type="ARBA" id="ARBA00005992"/>
    </source>
</evidence>
<evidence type="ECO:0000256" key="5">
    <source>
        <dbReference type="ARBA" id="ARBA00022984"/>
    </source>
</evidence>
<keyword evidence="12" id="KW-1185">Reference proteome</keyword>
<evidence type="ECO:0000256" key="1">
    <source>
        <dbReference type="ARBA" id="ARBA00004752"/>
    </source>
</evidence>
<evidence type="ECO:0000256" key="9">
    <source>
        <dbReference type="SAM" id="SignalP"/>
    </source>
</evidence>
<evidence type="ECO:0000256" key="8">
    <source>
        <dbReference type="SAM" id="MobiDB-lite"/>
    </source>
</evidence>
<feature type="signal peptide" evidence="9">
    <location>
        <begin position="1"/>
        <end position="19"/>
    </location>
</feature>
<evidence type="ECO:0000259" key="10">
    <source>
        <dbReference type="PROSITE" id="PS52029"/>
    </source>
</evidence>
<dbReference type="InterPro" id="IPR038063">
    <property type="entry name" value="Transpep_catalytic_dom"/>
</dbReference>
<gene>
    <name evidence="11" type="ORF">EZM97_04830</name>
</gene>
<feature type="domain" description="L,D-TPase catalytic" evidence="10">
    <location>
        <begin position="56"/>
        <end position="165"/>
    </location>
</feature>
<comment type="pathway">
    <text evidence="1 7">Cell wall biogenesis; peptidoglycan biosynthesis.</text>
</comment>
<dbReference type="GO" id="GO:0008360">
    <property type="term" value="P:regulation of cell shape"/>
    <property type="evidence" value="ECO:0007669"/>
    <property type="project" value="UniProtKB-UniRule"/>
</dbReference>
<organism evidence="11 12">
    <name type="scientific">Dyella soli</name>
    <dbReference type="NCBI Taxonomy" id="522319"/>
    <lineage>
        <taxon>Bacteria</taxon>
        <taxon>Pseudomonadati</taxon>
        <taxon>Pseudomonadota</taxon>
        <taxon>Gammaproteobacteria</taxon>
        <taxon>Lysobacterales</taxon>
        <taxon>Rhodanobacteraceae</taxon>
        <taxon>Dyella</taxon>
    </lineage>
</organism>
<dbReference type="InterPro" id="IPR050979">
    <property type="entry name" value="LD-transpeptidase"/>
</dbReference>
<dbReference type="GO" id="GO:0071972">
    <property type="term" value="F:peptidoglycan L,D-transpeptidase activity"/>
    <property type="evidence" value="ECO:0007669"/>
    <property type="project" value="TreeGrafter"/>
</dbReference>
<evidence type="ECO:0000256" key="3">
    <source>
        <dbReference type="ARBA" id="ARBA00022679"/>
    </source>
</evidence>
<dbReference type="Proteomes" id="UP000291822">
    <property type="component" value="Unassembled WGS sequence"/>
</dbReference>
<evidence type="ECO:0000256" key="6">
    <source>
        <dbReference type="ARBA" id="ARBA00023316"/>
    </source>
</evidence>
<evidence type="ECO:0000256" key="7">
    <source>
        <dbReference type="PROSITE-ProRule" id="PRU01373"/>
    </source>
</evidence>
<dbReference type="PIRSF" id="PIRSF029342">
    <property type="entry name" value="UCP029342_ErfK/YbiS/YcfS/YnhG"/>
    <property type="match status" value="1"/>
</dbReference>
<keyword evidence="3" id="KW-0808">Transferase</keyword>
<dbReference type="PANTHER" id="PTHR30582">
    <property type="entry name" value="L,D-TRANSPEPTIDASE"/>
    <property type="match status" value="1"/>
</dbReference>
<keyword evidence="4 7" id="KW-0133">Cell shape</keyword>
<dbReference type="CDD" id="cd16913">
    <property type="entry name" value="YkuD_like"/>
    <property type="match status" value="1"/>
</dbReference>
<evidence type="ECO:0000313" key="12">
    <source>
        <dbReference type="Proteomes" id="UP000291822"/>
    </source>
</evidence>
<reference evidence="11 12" key="1">
    <citation type="submission" date="2019-02" db="EMBL/GenBank/DDBJ databases">
        <title>Dyella amyloliquefaciens sp. nov., isolated from forest soil.</title>
        <authorList>
            <person name="Gao Z.-H."/>
            <person name="Qiu L.-H."/>
        </authorList>
    </citation>
    <scope>NUCLEOTIDE SEQUENCE [LARGE SCALE GENOMIC DNA]</scope>
    <source>
        <strain evidence="11 12">KACC 12747</strain>
    </source>
</reference>
<dbReference type="UniPathway" id="UPA00219"/>
<dbReference type="GO" id="GO:0018104">
    <property type="term" value="P:peptidoglycan-protein cross-linking"/>
    <property type="evidence" value="ECO:0007669"/>
    <property type="project" value="TreeGrafter"/>
</dbReference>
<dbReference type="PANTHER" id="PTHR30582:SF2">
    <property type="entry name" value="L,D-TRANSPEPTIDASE YCIB-RELATED"/>
    <property type="match status" value="1"/>
</dbReference>
<comment type="caution">
    <text evidence="11">The sequence shown here is derived from an EMBL/GenBank/DDBJ whole genome shotgun (WGS) entry which is preliminary data.</text>
</comment>
<keyword evidence="9" id="KW-0732">Signal</keyword>
<dbReference type="EMBL" id="SJTG01000001">
    <property type="protein sequence ID" value="TCI12672.1"/>
    <property type="molecule type" value="Genomic_DNA"/>
</dbReference>
<comment type="similarity">
    <text evidence="2">Belongs to the YkuD family.</text>
</comment>
<dbReference type="Pfam" id="PF03734">
    <property type="entry name" value="YkuD"/>
    <property type="match status" value="1"/>
</dbReference>
<dbReference type="Gene3D" id="2.40.440.10">
    <property type="entry name" value="L,D-transpeptidase catalytic domain-like"/>
    <property type="match status" value="1"/>
</dbReference>
<dbReference type="PROSITE" id="PS52029">
    <property type="entry name" value="LD_TPASE"/>
    <property type="match status" value="1"/>
</dbReference>
<dbReference type="GO" id="GO:0071555">
    <property type="term" value="P:cell wall organization"/>
    <property type="evidence" value="ECO:0007669"/>
    <property type="project" value="UniProtKB-UniRule"/>
</dbReference>
<keyword evidence="6 7" id="KW-0961">Cell wall biogenesis/degradation</keyword>
<dbReference type="SUPFAM" id="SSF141523">
    <property type="entry name" value="L,D-transpeptidase catalytic domain-like"/>
    <property type="match status" value="1"/>
</dbReference>
<keyword evidence="5 7" id="KW-0573">Peptidoglycan synthesis</keyword>
<name>A0A4R0YTT5_9GAMM</name>
<evidence type="ECO:0000256" key="4">
    <source>
        <dbReference type="ARBA" id="ARBA00022960"/>
    </source>
</evidence>
<proteinExistence type="inferred from homology"/>
<accession>A0A4R0YTT5</accession>